<gene>
    <name evidence="1" type="ORF">EPI10_016905</name>
</gene>
<proteinExistence type="predicted"/>
<evidence type="ECO:0000313" key="1">
    <source>
        <dbReference type="EMBL" id="KAA3471265.1"/>
    </source>
</evidence>
<dbReference type="Proteomes" id="UP000325315">
    <property type="component" value="Unassembled WGS sequence"/>
</dbReference>
<organism evidence="1 2">
    <name type="scientific">Gossypium australe</name>
    <dbReference type="NCBI Taxonomy" id="47621"/>
    <lineage>
        <taxon>Eukaryota</taxon>
        <taxon>Viridiplantae</taxon>
        <taxon>Streptophyta</taxon>
        <taxon>Embryophyta</taxon>
        <taxon>Tracheophyta</taxon>
        <taxon>Spermatophyta</taxon>
        <taxon>Magnoliopsida</taxon>
        <taxon>eudicotyledons</taxon>
        <taxon>Gunneridae</taxon>
        <taxon>Pentapetalae</taxon>
        <taxon>rosids</taxon>
        <taxon>malvids</taxon>
        <taxon>Malvales</taxon>
        <taxon>Malvaceae</taxon>
        <taxon>Malvoideae</taxon>
        <taxon>Gossypium</taxon>
    </lineage>
</organism>
<comment type="caution">
    <text evidence="1">The sequence shown here is derived from an EMBL/GenBank/DDBJ whole genome shotgun (WGS) entry which is preliminary data.</text>
</comment>
<keyword evidence="1" id="KW-0808">Transferase</keyword>
<name>A0A5B6VQL9_9ROSI</name>
<dbReference type="EMBL" id="SMMG02000006">
    <property type="protein sequence ID" value="KAA3471265.1"/>
    <property type="molecule type" value="Genomic_DNA"/>
</dbReference>
<keyword evidence="1" id="KW-0695">RNA-directed DNA polymerase</keyword>
<reference evidence="1" key="1">
    <citation type="submission" date="2019-08" db="EMBL/GenBank/DDBJ databases">
        <authorList>
            <person name="Liu F."/>
        </authorList>
    </citation>
    <scope>NUCLEOTIDE SEQUENCE [LARGE SCALE GENOMIC DNA]</scope>
    <source>
        <strain evidence="1">PA1801</strain>
        <tissue evidence="1">Leaf</tissue>
    </source>
</reference>
<keyword evidence="2" id="KW-1185">Reference proteome</keyword>
<evidence type="ECO:0000313" key="2">
    <source>
        <dbReference type="Proteomes" id="UP000325315"/>
    </source>
</evidence>
<sequence length="145" mass="16669">MCIPKKKGGLGFKNLSMFNTTLLAKQGWKIITQPNCLFARVMKVKYFPKREFLSARIASREPDAYWKRGLAGELGTARMSTSGMTHGYRELETGEFNVSKLISAILRCQIWLIEILLPGNKRKSERNKCRELSQSHWRTTSQKMP</sequence>
<dbReference type="AlphaFoldDB" id="A0A5B6VQL9"/>
<protein>
    <submittedName>
        <fullName evidence="1">Reverse transcriptase</fullName>
    </submittedName>
</protein>
<keyword evidence="1" id="KW-0548">Nucleotidyltransferase</keyword>
<accession>A0A5B6VQL9</accession>
<dbReference type="GO" id="GO:0003964">
    <property type="term" value="F:RNA-directed DNA polymerase activity"/>
    <property type="evidence" value="ECO:0007669"/>
    <property type="project" value="UniProtKB-KW"/>
</dbReference>
<dbReference type="OrthoDB" id="1742963at2759"/>